<proteinExistence type="predicted"/>
<protein>
    <submittedName>
        <fullName evidence="2">Uncharacterized protein</fullName>
    </submittedName>
</protein>
<gene>
    <name evidence="2" type="ORF">ALOHA_HF4000APKG2O16ctg10g16</name>
</gene>
<keyword evidence="1" id="KW-0812">Transmembrane</keyword>
<dbReference type="AlphaFoldDB" id="B3T711"/>
<reference evidence="2" key="1">
    <citation type="journal article" date="2008" name="ISME J.">
        <title>Genomic patterns of recombination, clonal divergence and environment in marine microbial populations.</title>
        <authorList>
            <person name="Konstantinidis K.T."/>
            <person name="Delong E.F."/>
        </authorList>
    </citation>
    <scope>NUCLEOTIDE SEQUENCE</scope>
</reference>
<accession>B3T711</accession>
<name>B3T711_9ARCH</name>
<sequence length="92" mass="9835">MFVKSPIDACNCGINAEIDGASPLINDIHGLNVITISPNSETVPNLSLICSIANFAPAILFFVFLISCNSIAYVLALDSFRANFAPTIFLKT</sequence>
<feature type="transmembrane region" description="Helical" evidence="1">
    <location>
        <begin position="55"/>
        <end position="76"/>
    </location>
</feature>
<dbReference type="EMBL" id="EU016627">
    <property type="protein sequence ID" value="ABZ08370.1"/>
    <property type="molecule type" value="Genomic_DNA"/>
</dbReference>
<organism evidence="2">
    <name type="scientific">uncultured marine crenarchaeote HF4000_APKG2O16</name>
    <dbReference type="NCBI Taxonomy" id="455582"/>
    <lineage>
        <taxon>Archaea</taxon>
        <taxon>Nitrososphaerota</taxon>
        <taxon>Nitrososphaeria</taxon>
        <taxon>Nitrosopumilales</taxon>
        <taxon>environmental samples</taxon>
    </lineage>
</organism>
<evidence type="ECO:0000313" key="2">
    <source>
        <dbReference type="EMBL" id="ABZ08370.1"/>
    </source>
</evidence>
<keyword evidence="1" id="KW-1133">Transmembrane helix</keyword>
<evidence type="ECO:0000256" key="1">
    <source>
        <dbReference type="SAM" id="Phobius"/>
    </source>
</evidence>
<keyword evidence="1" id="KW-0472">Membrane</keyword>